<accession>A9CUF7</accession>
<keyword evidence="3" id="KW-1185">Reference proteome</keyword>
<dbReference type="Pfam" id="PF01610">
    <property type="entry name" value="DDE_Tnp_ISL3"/>
    <property type="match status" value="1"/>
</dbReference>
<dbReference type="HOGENOM" id="CLU_041900_6_1_10"/>
<feature type="domain" description="Transposase IS204/IS1001/IS1096/IS1165 DDE" evidence="1">
    <location>
        <begin position="95"/>
        <end position="293"/>
    </location>
</feature>
<dbReference type="EMBL" id="ABIB01000029">
    <property type="protein sequence ID" value="EDP94123.1"/>
    <property type="molecule type" value="Genomic_DNA"/>
</dbReference>
<dbReference type="eggNOG" id="COG3464">
    <property type="taxonomic scope" value="Bacteria"/>
</dbReference>
<reference evidence="2 3" key="1">
    <citation type="journal article" date="2011" name="J. Bacteriol.">
        <title>Genome sequence of the algicidal bacterium Kordia algicida OT-1.</title>
        <authorList>
            <person name="Lee H.S."/>
            <person name="Kang S.G."/>
            <person name="Kwon K.K."/>
            <person name="Lee J.H."/>
            <person name="Kim S.J."/>
        </authorList>
    </citation>
    <scope>NUCLEOTIDE SEQUENCE [LARGE SCALE GENOMIC DNA]</scope>
    <source>
        <strain evidence="2 3">OT-1</strain>
    </source>
</reference>
<evidence type="ECO:0000313" key="3">
    <source>
        <dbReference type="Proteomes" id="UP000002945"/>
    </source>
</evidence>
<comment type="caution">
    <text evidence="2">The sequence shown here is derived from an EMBL/GenBank/DDBJ whole genome shotgun (WGS) entry which is preliminary data.</text>
</comment>
<dbReference type="AlphaFoldDB" id="A9CUF7"/>
<protein>
    <submittedName>
        <fullName evidence="2">Transposase</fullName>
    </submittedName>
</protein>
<dbReference type="STRING" id="391587.KAOT1_02216"/>
<organism evidence="2 3">
    <name type="scientific">Kordia algicida OT-1</name>
    <dbReference type="NCBI Taxonomy" id="391587"/>
    <lineage>
        <taxon>Bacteria</taxon>
        <taxon>Pseudomonadati</taxon>
        <taxon>Bacteroidota</taxon>
        <taxon>Flavobacteriia</taxon>
        <taxon>Flavobacteriales</taxon>
        <taxon>Flavobacteriaceae</taxon>
        <taxon>Kordia</taxon>
    </lineage>
</organism>
<evidence type="ECO:0000259" key="1">
    <source>
        <dbReference type="Pfam" id="PF01610"/>
    </source>
</evidence>
<dbReference type="Proteomes" id="UP000002945">
    <property type="component" value="Unassembled WGS sequence"/>
</dbReference>
<dbReference type="InterPro" id="IPR047951">
    <property type="entry name" value="Transpos_ISL3"/>
</dbReference>
<evidence type="ECO:0000313" key="2">
    <source>
        <dbReference type="EMBL" id="EDP94123.1"/>
    </source>
</evidence>
<dbReference type="Gene3D" id="1.10.10.60">
    <property type="entry name" value="Homeodomain-like"/>
    <property type="match status" value="1"/>
</dbReference>
<proteinExistence type="predicted"/>
<dbReference type="PANTHER" id="PTHR33498">
    <property type="entry name" value="TRANSPOSASE FOR INSERTION SEQUENCE ELEMENT IS1557"/>
    <property type="match status" value="1"/>
</dbReference>
<gene>
    <name evidence="2" type="ORF">KAOT1_02216</name>
</gene>
<dbReference type="PANTHER" id="PTHR33498:SF1">
    <property type="entry name" value="TRANSPOSASE FOR INSERTION SEQUENCE ELEMENT IS1557"/>
    <property type="match status" value="1"/>
</dbReference>
<sequence length="304" mass="35557">MLGNTTIISLKARKFHCLTSNCPRKIFTERFSKHFLPYRRTTTRLEKSILSIALETGGNITERISKSIGIPVRDTICIRRIYKSPLPDIKAPEILGVDDWAYKKGHRYCTVLVNLQNNNIIDLLLDREASSLENWLKNHTGVKIISRGRYGKYIQGATKGAPQAIQVTDRWHLLKNLKQVAIKIMNREYAKLSQLTTTESQKIKKISVSKNEARLLNKSQKRFIEMKKLQQEGLSIQVIARELNMHRQTVKKYILLEYLPQKCYKRESNIETHFSYIEKRVKEEPKILLKTLWEELKVRGYRFV</sequence>
<dbReference type="InterPro" id="IPR002560">
    <property type="entry name" value="Transposase_DDE"/>
</dbReference>
<name>A9CUF7_9FLAO</name>